<feature type="domain" description="Peptidase M24 C-terminal" evidence="8">
    <location>
        <begin position="566"/>
        <end position="628"/>
    </location>
</feature>
<comment type="similarity">
    <text evidence="2">Belongs to the peptidase M24B family.</text>
</comment>
<name>A0A9W8JLC1_9AGAR</name>
<feature type="non-terminal residue" evidence="9">
    <location>
        <position position="628"/>
    </location>
</feature>
<dbReference type="InterPro" id="IPR029149">
    <property type="entry name" value="Creatin/AminoP/Spt16_N"/>
</dbReference>
<dbReference type="GO" id="GO:0046872">
    <property type="term" value="F:metal ion binding"/>
    <property type="evidence" value="ECO:0007669"/>
    <property type="project" value="UniProtKB-KW"/>
</dbReference>
<evidence type="ECO:0000256" key="3">
    <source>
        <dbReference type="ARBA" id="ARBA00022723"/>
    </source>
</evidence>
<dbReference type="InterPro" id="IPR033740">
    <property type="entry name" value="Pept_M24B"/>
</dbReference>
<comment type="caution">
    <text evidence="9">The sequence shown here is derived from an EMBL/GenBank/DDBJ whole genome shotgun (WGS) entry which is preliminary data.</text>
</comment>
<evidence type="ECO:0000259" key="8">
    <source>
        <dbReference type="Pfam" id="PF16188"/>
    </source>
</evidence>
<dbReference type="Proteomes" id="UP001140091">
    <property type="component" value="Unassembled WGS sequence"/>
</dbReference>
<keyword evidence="3" id="KW-0479">Metal-binding</keyword>
<gene>
    <name evidence="9" type="ORF">H1R20_g241</name>
</gene>
<dbReference type="GO" id="GO:0005737">
    <property type="term" value="C:cytoplasm"/>
    <property type="evidence" value="ECO:0007669"/>
    <property type="project" value="UniProtKB-ARBA"/>
</dbReference>
<dbReference type="InterPro" id="IPR000994">
    <property type="entry name" value="Pept_M24"/>
</dbReference>
<reference evidence="9" key="1">
    <citation type="submission" date="2022-06" db="EMBL/GenBank/DDBJ databases">
        <title>Genome Sequence of Candolleomyces eurysporus.</title>
        <authorList>
            <person name="Buettner E."/>
        </authorList>
    </citation>
    <scope>NUCLEOTIDE SEQUENCE</scope>
    <source>
        <strain evidence="9">VTCC 930004</strain>
    </source>
</reference>
<dbReference type="Gene3D" id="3.90.230.10">
    <property type="entry name" value="Creatinase/methionine aminopeptidase superfamily"/>
    <property type="match status" value="1"/>
</dbReference>
<keyword evidence="10" id="KW-1185">Reference proteome</keyword>
<accession>A0A9W8JLC1</accession>
<sequence>MGAQGTHRVNTTERLAKLRELMKKEGVDVWVVPSEDQHYSEYLAHCDERRGFISGFNGSAGCAVVTLEKAFLFTDGRYFLQAEKQLDDNWTLMKQGLPDVPTWQDFLHKNLDGSLKIGIDPTIIVADDAAALRKNLEPKQSELVLLRNNLVDEVWGTDRPPKPHNPVFHLDEKYSGQSFTEKIEKVREILEKEKAKAVVVNMLDEVAWLFNLRGSDIDYNPVFFAYSVITKDSTVLFIESKKLDEAARKYLGDAVEIRPYEEIFDYLKSLPGALGLDGSKDGPKILVPNKASLAIVESISPSPPSATSSSSPPPIYHKIVPSPVADLKAIKNATELEGFRQSHIRDGAALARYFAWLEEALNDGKEVNEWQGAEVLENYRKELVLFKGLSFTTISSTGPNGAIIHYSPDPKDCAVIKKEQIYLCDSGAQFLDGTTDVTRTWHFGTPKPEEIRAFTRVLQGHISIDTAIFPTGTTGFVIDSFARRALWQDGLDYRHGTGHGVGHFLNVHEGPQGIGVRIVLNNTPLKPGMTVSNEPGYYEDGQYGIRIENIVLVKEAETPNNFGQKGYLGFEHVTLCPIQTKLVDISLLTEQEKKWLNDYHKEIWEKVSPLLKNDTRALEWLRRECEPI</sequence>
<dbReference type="SUPFAM" id="SSF55920">
    <property type="entry name" value="Creatinase/aminopeptidase"/>
    <property type="match status" value="1"/>
</dbReference>
<dbReference type="InterPro" id="IPR050422">
    <property type="entry name" value="X-Pro_aminopeptidase_P"/>
</dbReference>
<dbReference type="GO" id="GO:0070006">
    <property type="term" value="F:metalloaminopeptidase activity"/>
    <property type="evidence" value="ECO:0007669"/>
    <property type="project" value="InterPro"/>
</dbReference>
<dbReference type="Pfam" id="PF16188">
    <property type="entry name" value="Peptidase_M24_C"/>
    <property type="match status" value="1"/>
</dbReference>
<dbReference type="PANTHER" id="PTHR43763">
    <property type="entry name" value="XAA-PRO AMINOPEPTIDASE 1"/>
    <property type="match status" value="1"/>
</dbReference>
<dbReference type="PANTHER" id="PTHR43763:SF6">
    <property type="entry name" value="XAA-PRO AMINOPEPTIDASE 1"/>
    <property type="match status" value="1"/>
</dbReference>
<dbReference type="Pfam" id="PF00557">
    <property type="entry name" value="Peptidase_M24"/>
    <property type="match status" value="1"/>
</dbReference>
<comment type="cofactor">
    <cofactor evidence="1">
        <name>Mn(2+)</name>
        <dbReference type="ChEBI" id="CHEBI:29035"/>
    </cofactor>
</comment>
<dbReference type="InterPro" id="IPR000587">
    <property type="entry name" value="Creatinase_N"/>
</dbReference>
<proteinExistence type="inferred from homology"/>
<evidence type="ECO:0008006" key="11">
    <source>
        <dbReference type="Google" id="ProtNLM"/>
    </source>
</evidence>
<evidence type="ECO:0000313" key="10">
    <source>
        <dbReference type="Proteomes" id="UP001140091"/>
    </source>
</evidence>
<dbReference type="FunFam" id="3.40.350.10:FF:000003">
    <property type="entry name" value="Xaa-pro aminopeptidase P"/>
    <property type="match status" value="1"/>
</dbReference>
<dbReference type="InterPro" id="IPR036005">
    <property type="entry name" value="Creatinase/aminopeptidase-like"/>
</dbReference>
<dbReference type="InterPro" id="IPR032416">
    <property type="entry name" value="Peptidase_M24_C"/>
</dbReference>
<evidence type="ECO:0000259" key="6">
    <source>
        <dbReference type="Pfam" id="PF00557"/>
    </source>
</evidence>
<evidence type="ECO:0000256" key="4">
    <source>
        <dbReference type="ARBA" id="ARBA00022801"/>
    </source>
</evidence>
<feature type="domain" description="Peptidase M24" evidence="6">
    <location>
        <begin position="338"/>
        <end position="555"/>
    </location>
</feature>
<organism evidence="9 10">
    <name type="scientific">Candolleomyces eurysporus</name>
    <dbReference type="NCBI Taxonomy" id="2828524"/>
    <lineage>
        <taxon>Eukaryota</taxon>
        <taxon>Fungi</taxon>
        <taxon>Dikarya</taxon>
        <taxon>Basidiomycota</taxon>
        <taxon>Agaricomycotina</taxon>
        <taxon>Agaricomycetes</taxon>
        <taxon>Agaricomycetidae</taxon>
        <taxon>Agaricales</taxon>
        <taxon>Agaricineae</taxon>
        <taxon>Psathyrellaceae</taxon>
        <taxon>Candolleomyces</taxon>
    </lineage>
</organism>
<keyword evidence="4" id="KW-0378">Hydrolase</keyword>
<feature type="domain" description="Creatinase N-terminal" evidence="7">
    <location>
        <begin position="14"/>
        <end position="138"/>
    </location>
</feature>
<dbReference type="Gene3D" id="3.40.350.10">
    <property type="entry name" value="Creatinase/prolidase N-terminal domain"/>
    <property type="match status" value="2"/>
</dbReference>
<protein>
    <recommendedName>
        <fullName evidence="11">Xaa-Pro aminopeptidase P</fullName>
    </recommendedName>
</protein>
<dbReference type="OrthoDB" id="9995434at2759"/>
<dbReference type="EMBL" id="JANBPK010000015">
    <property type="protein sequence ID" value="KAJ2936840.1"/>
    <property type="molecule type" value="Genomic_DNA"/>
</dbReference>
<dbReference type="AlphaFoldDB" id="A0A9W8JLC1"/>
<dbReference type="FunFam" id="3.90.230.10:FF:000007">
    <property type="entry name" value="Xaa-Pro aminopeptidase P"/>
    <property type="match status" value="1"/>
</dbReference>
<dbReference type="CDD" id="cd01085">
    <property type="entry name" value="APP"/>
    <property type="match status" value="1"/>
</dbReference>
<keyword evidence="5" id="KW-0464">Manganese</keyword>
<evidence type="ECO:0000259" key="7">
    <source>
        <dbReference type="Pfam" id="PF01321"/>
    </source>
</evidence>
<dbReference type="SUPFAM" id="SSF53092">
    <property type="entry name" value="Creatinase/prolidase N-terminal domain"/>
    <property type="match status" value="2"/>
</dbReference>
<evidence type="ECO:0000256" key="2">
    <source>
        <dbReference type="ARBA" id="ARBA00008766"/>
    </source>
</evidence>
<evidence type="ECO:0000256" key="1">
    <source>
        <dbReference type="ARBA" id="ARBA00001936"/>
    </source>
</evidence>
<dbReference type="Pfam" id="PF01321">
    <property type="entry name" value="Creatinase_N"/>
    <property type="match status" value="1"/>
</dbReference>
<evidence type="ECO:0000313" key="9">
    <source>
        <dbReference type="EMBL" id="KAJ2936840.1"/>
    </source>
</evidence>
<evidence type="ECO:0000256" key="5">
    <source>
        <dbReference type="ARBA" id="ARBA00023211"/>
    </source>
</evidence>
<dbReference type="Pfam" id="PF16189">
    <property type="entry name" value="Creatinase_N_2"/>
    <property type="match status" value="1"/>
</dbReference>